<accession>A0A9P7CFF5</accession>
<dbReference type="AlphaFoldDB" id="A0A9P7CFF5"/>
<organism evidence="1 2">
    <name type="scientific">Rhizopus oryzae</name>
    <name type="common">Mucormycosis agent</name>
    <name type="synonym">Rhizopus arrhizus var. delemar</name>
    <dbReference type="NCBI Taxonomy" id="64495"/>
    <lineage>
        <taxon>Eukaryota</taxon>
        <taxon>Fungi</taxon>
        <taxon>Fungi incertae sedis</taxon>
        <taxon>Mucoromycota</taxon>
        <taxon>Mucoromycotina</taxon>
        <taxon>Mucoromycetes</taxon>
        <taxon>Mucorales</taxon>
        <taxon>Mucorineae</taxon>
        <taxon>Rhizopodaceae</taxon>
        <taxon>Rhizopus</taxon>
    </lineage>
</organism>
<evidence type="ECO:0000313" key="2">
    <source>
        <dbReference type="Proteomes" id="UP000717996"/>
    </source>
</evidence>
<sequence>MLDSPQHDFEPVLKHVDTVLSNVEHRPAIEMESVALILVGSRRDAGKMTSKVRDPLADHDWKGNDGLSCSVQQSKSFINHL</sequence>
<name>A0A9P7CFF5_RHIOR</name>
<gene>
    <name evidence="1" type="ORF">G6F51_001678</name>
</gene>
<evidence type="ECO:0000313" key="1">
    <source>
        <dbReference type="EMBL" id="KAG1551692.1"/>
    </source>
</evidence>
<proteinExistence type="predicted"/>
<dbReference type="Proteomes" id="UP000717996">
    <property type="component" value="Unassembled WGS sequence"/>
</dbReference>
<dbReference type="EMBL" id="JAANIT010000130">
    <property type="protein sequence ID" value="KAG1551692.1"/>
    <property type="molecule type" value="Genomic_DNA"/>
</dbReference>
<protein>
    <submittedName>
        <fullName evidence="1">Uncharacterized protein</fullName>
    </submittedName>
</protein>
<comment type="caution">
    <text evidence="1">The sequence shown here is derived from an EMBL/GenBank/DDBJ whole genome shotgun (WGS) entry which is preliminary data.</text>
</comment>
<reference evidence="1" key="1">
    <citation type="journal article" date="2020" name="Microb. Genom.">
        <title>Genetic diversity of clinical and environmental Mucorales isolates obtained from an investigation of mucormycosis cases among solid organ transplant recipients.</title>
        <authorList>
            <person name="Nguyen M.H."/>
            <person name="Kaul D."/>
            <person name="Muto C."/>
            <person name="Cheng S.J."/>
            <person name="Richter R.A."/>
            <person name="Bruno V.M."/>
            <person name="Liu G."/>
            <person name="Beyhan S."/>
            <person name="Sundermann A.J."/>
            <person name="Mounaud S."/>
            <person name="Pasculle A.W."/>
            <person name="Nierman W.C."/>
            <person name="Driscoll E."/>
            <person name="Cumbie R."/>
            <person name="Clancy C.J."/>
            <person name="Dupont C.L."/>
        </authorList>
    </citation>
    <scope>NUCLEOTIDE SEQUENCE</scope>
    <source>
        <strain evidence="1">GL16</strain>
    </source>
</reference>